<reference evidence="4 5" key="1">
    <citation type="journal article" date="2020" name="Genomics">
        <title>Complete, high-quality genomes from long-read metagenomic sequencing of two wolf lichen thalli reveals enigmatic genome architecture.</title>
        <authorList>
            <person name="McKenzie S.K."/>
            <person name="Walston R.F."/>
            <person name="Allen J.L."/>
        </authorList>
    </citation>
    <scope>NUCLEOTIDE SEQUENCE [LARGE SCALE GENOMIC DNA]</scope>
    <source>
        <strain evidence="4">WasteWater1</strain>
    </source>
</reference>
<evidence type="ECO:0000259" key="3">
    <source>
        <dbReference type="Pfam" id="PF24181"/>
    </source>
</evidence>
<proteinExistence type="predicted"/>
<dbReference type="GeneID" id="59338598"/>
<dbReference type="InterPro" id="IPR016024">
    <property type="entry name" value="ARM-type_fold"/>
</dbReference>
<evidence type="ECO:0000313" key="4">
    <source>
        <dbReference type="EMBL" id="KAF6225011.1"/>
    </source>
</evidence>
<feature type="compositionally biased region" description="Basic and acidic residues" evidence="1">
    <location>
        <begin position="780"/>
        <end position="792"/>
    </location>
</feature>
<dbReference type="SUPFAM" id="SSF48371">
    <property type="entry name" value="ARM repeat"/>
    <property type="match status" value="1"/>
</dbReference>
<gene>
    <name evidence="4" type="ORF">HO133_010206</name>
</gene>
<dbReference type="Pfam" id="PF24181">
    <property type="entry name" value="TPR_TTI1_C"/>
    <property type="match status" value="1"/>
</dbReference>
<evidence type="ECO:0000256" key="1">
    <source>
        <dbReference type="SAM" id="MobiDB-lite"/>
    </source>
</evidence>
<evidence type="ECO:0000313" key="5">
    <source>
        <dbReference type="Proteomes" id="UP000593566"/>
    </source>
</evidence>
<feature type="domain" description="TTI1 C-terminal TPR" evidence="3">
    <location>
        <begin position="790"/>
        <end position="898"/>
    </location>
</feature>
<dbReference type="InterPro" id="IPR057566">
    <property type="entry name" value="TPR_TTI1_N"/>
</dbReference>
<dbReference type="Proteomes" id="UP000593566">
    <property type="component" value="Unassembled WGS sequence"/>
</dbReference>
<keyword evidence="5" id="KW-1185">Reference proteome</keyword>
<organism evidence="4 5">
    <name type="scientific">Letharia lupina</name>
    <dbReference type="NCBI Taxonomy" id="560253"/>
    <lineage>
        <taxon>Eukaryota</taxon>
        <taxon>Fungi</taxon>
        <taxon>Dikarya</taxon>
        <taxon>Ascomycota</taxon>
        <taxon>Pezizomycotina</taxon>
        <taxon>Lecanoromycetes</taxon>
        <taxon>OSLEUM clade</taxon>
        <taxon>Lecanoromycetidae</taxon>
        <taxon>Lecanorales</taxon>
        <taxon>Lecanorineae</taxon>
        <taxon>Parmeliaceae</taxon>
        <taxon>Letharia</taxon>
    </lineage>
</organism>
<dbReference type="InterPro" id="IPR052587">
    <property type="entry name" value="TELO2-interacting_protein_1"/>
</dbReference>
<comment type="caution">
    <text evidence="4">The sequence shown here is derived from an EMBL/GenBank/DDBJ whole genome shotgun (WGS) entry which is preliminary data.</text>
</comment>
<evidence type="ECO:0008006" key="6">
    <source>
        <dbReference type="Google" id="ProtNLM"/>
    </source>
</evidence>
<dbReference type="Pfam" id="PF21547">
    <property type="entry name" value="TTI1"/>
    <property type="match status" value="1"/>
</dbReference>
<dbReference type="InterPro" id="IPR049362">
    <property type="entry name" value="TTI1_rpt"/>
</dbReference>
<dbReference type="GO" id="GO:0005737">
    <property type="term" value="C:cytoplasm"/>
    <property type="evidence" value="ECO:0007669"/>
    <property type="project" value="TreeGrafter"/>
</dbReference>
<dbReference type="PANTHER" id="PTHR18460:SF3">
    <property type="entry name" value="TELO2-INTERACTING PROTEIN 1 HOMOLOG"/>
    <property type="match status" value="1"/>
</dbReference>
<name>A0A8H6CKR7_9LECA</name>
<dbReference type="AlphaFoldDB" id="A0A8H6CKR7"/>
<accession>A0A8H6CKR7</accession>
<dbReference type="RefSeq" id="XP_037153878.1">
    <property type="nucleotide sequence ID" value="XM_037301061.1"/>
</dbReference>
<dbReference type="Pfam" id="PF24173">
    <property type="entry name" value="TPR_TTI1_N"/>
    <property type="match status" value="1"/>
</dbReference>
<dbReference type="InterPro" id="IPR011989">
    <property type="entry name" value="ARM-like"/>
</dbReference>
<dbReference type="EMBL" id="JACCJB010000008">
    <property type="protein sequence ID" value="KAF6225011.1"/>
    <property type="molecule type" value="Genomic_DNA"/>
</dbReference>
<evidence type="ECO:0000259" key="2">
    <source>
        <dbReference type="Pfam" id="PF24173"/>
    </source>
</evidence>
<feature type="region of interest" description="Disordered" evidence="1">
    <location>
        <begin position="757"/>
        <end position="805"/>
    </location>
</feature>
<dbReference type="Gene3D" id="1.25.10.10">
    <property type="entry name" value="Leucine-rich Repeat Variant"/>
    <property type="match status" value="2"/>
</dbReference>
<protein>
    <recommendedName>
        <fullName evidence="6">ARM repeat superfamily protein</fullName>
    </recommendedName>
</protein>
<feature type="domain" description="TTI1 N-terminal TPR" evidence="2">
    <location>
        <begin position="9"/>
        <end position="342"/>
    </location>
</feature>
<dbReference type="InterPro" id="IPR057567">
    <property type="entry name" value="TPR_TTI1_C"/>
</dbReference>
<dbReference type="PANTHER" id="PTHR18460">
    <property type="entry name" value="TEL2 INTERACTING PROTEIN 1 TTI1 FAMILY MEMBER"/>
    <property type="match status" value="1"/>
</dbReference>
<sequence>MDEARVKAFRALKPPCVELSQVALRYKGKKATTKDIINSLESLHETIKSISGQGNALDSKLADYVFFPLSHIFGDSKNLPVRAIEVALQCLQILISQGWGNQLLSELGKQLLILLCFLAGGSATDTKVKDVNEELSATAFECLSSLFQASNGAGLGANSVDSRNIPILGHTVTVMLDGVTDGPSVSVRLSALNALDSLVIGITDEEALKGIFPGIVSSLTKVLSSKSGSKPSYKVLTTSLGILTTIICKVIDNGKIDDDSSNVQQGHAMTTRRSKGETGSWATATSAQLRMALANILPLRYHDRSEVQEALMQLCTSIIQQCSISLLQSIPMLTETLVVLCSHSRDGAAVFNLGSIFATNGGLLDIIKSSLHDWIVALPRVMQSNDDTKKKRTIEQISTAFKLLESHDMSLEVLNDSMAVNLRASVSAAIQASPRAHLVSESSLEVSQLIQSANTGSRSAMVFQPVLFSESSSRPTMVGLQMLAAQLQDTPMSTGFQQDIVNTLRTTSGEEQLAGLWLSLQLLNRPSAESAMVDQYLNLPPGQDSQDLLLDDIYSFSLDVLSKSTFEDEDRWKLQALGLEAVAMQARSQKEDFRPELVDALYPILERLGSNNAALQQHAITCLNTVSTVCDYPNSASLIIDNADYLVNAVTLKLNTFDISPQAPQVLVMMVRLCGSALIPYLDDLVESIFSILACYHGYPKLVESLFSVLNAIVEEAAKSSTRAIKSSTDTTTRPRVYKPSTIADIASFLSSNLEHTNHPLSAPASPPSPNSFKSSLSQKDFEPLGEPDHSPEVPADPPAPAPSKTYTLLTSITNLTPSHLTTPSPPLRTHILNLLTTALPVLASNTDTFLPIAAQLFSSITARLYDHEAYTTLAAANALATLCECAGDFLFTRVEEEWDKLLGLYKRVEREMREENRIYSKGKGKVLQGMKWRVWDGVIHLLLLVVGDVGVNEDMEDGAFEALGGLAGERKDVRSVLEGLNADALWLVEEKARRNNGGVKLEKPVKLQGIVGILGATPPQHPYTYHVLGNNFRLLFNSHDGFPDRNETAVQESIDAAITDAAVVHLAQRIIVMSRLDHGERYTCGGSESNIIALALGKTQVYIAFCLFCFFHKKKGSRSRVNYIAVF</sequence>